<dbReference type="AlphaFoldDB" id="L0KT34"/>
<dbReference type="KEGG" id="mhz:Metho_0324"/>
<dbReference type="Pfam" id="PF08461">
    <property type="entry name" value="WHD_RNase_R"/>
    <property type="match status" value="1"/>
</dbReference>
<evidence type="ECO:0000259" key="1">
    <source>
        <dbReference type="Pfam" id="PF01995"/>
    </source>
</evidence>
<protein>
    <submittedName>
        <fullName evidence="3">Uncharacterized protein</fullName>
    </submittedName>
</protein>
<evidence type="ECO:0000259" key="2">
    <source>
        <dbReference type="Pfam" id="PF08461"/>
    </source>
</evidence>
<keyword evidence="4" id="KW-1185">Reference proteome</keyword>
<dbReference type="Pfam" id="PF01995">
    <property type="entry name" value="NRD1_2"/>
    <property type="match status" value="1"/>
</dbReference>
<evidence type="ECO:0000313" key="4">
    <source>
        <dbReference type="Proteomes" id="UP000010866"/>
    </source>
</evidence>
<name>L0KT34_METHD</name>
<dbReference type="InterPro" id="IPR036984">
    <property type="entry name" value="NrpR_dom_sf"/>
</dbReference>
<evidence type="ECO:0000313" key="3">
    <source>
        <dbReference type="EMBL" id="AGB48597.1"/>
    </source>
</evidence>
<dbReference type="Proteomes" id="UP000010866">
    <property type="component" value="Chromosome"/>
</dbReference>
<dbReference type="GeneID" id="14407430"/>
<sequence length="326" mass="36209">MTDPNVERKLIEIMRIISKSDKPLGARLIADELQNRGYAIGERAVRYHLRILDERGFTKKHGYIGRTITEHGQKELSDALISDRLDLVITRIEELVYKTTYDLREKKGNVIVNVSIIDKSDYEKAMDVLKYAINAGISISPRIRIVDEDSEEDDIFVPDGKFAIANVCSITYDGILLKNGIPSTPLYGGLMQMEAHQPVSFVDIIGYSGTSIDPIKIFINRHSTSVLDYIESGNGKLLANLRHIPGSAREKAHEVMELAKDSDINGYLQIGETSEDVFNVPMERGKAGIPVIVGSNAISAIAEAGIPVKAYPVSTIMDYNIMKKLE</sequence>
<dbReference type="PANTHER" id="PTHR41964:SF1">
    <property type="entry name" value="GLOBAL NITROGEN REGULATOR NRPR"/>
    <property type="match status" value="1"/>
</dbReference>
<dbReference type="OrthoDB" id="358798at2157"/>
<dbReference type="EMBL" id="CP003362">
    <property type="protein sequence ID" value="AGB48597.1"/>
    <property type="molecule type" value="Genomic_DNA"/>
</dbReference>
<dbReference type="SUPFAM" id="SSF46785">
    <property type="entry name" value="Winged helix' DNA-binding domain"/>
    <property type="match status" value="1"/>
</dbReference>
<dbReference type="InterPro" id="IPR038982">
    <property type="entry name" value="NrpR"/>
</dbReference>
<dbReference type="InterPro" id="IPR013668">
    <property type="entry name" value="RNase_R_HTH_12"/>
</dbReference>
<dbReference type="InterPro" id="IPR036390">
    <property type="entry name" value="WH_DNA-bd_sf"/>
</dbReference>
<feature type="domain" description="NrpR regulatory" evidence="1">
    <location>
        <begin position="86"/>
        <end position="323"/>
    </location>
</feature>
<gene>
    <name evidence="3" type="ordered locus">Metho_0324</name>
</gene>
<accession>L0KT34</accession>
<feature type="domain" description="Ribonuclease R winged-helix" evidence="2">
    <location>
        <begin position="11"/>
        <end position="76"/>
    </location>
</feature>
<dbReference type="HOGENOM" id="CLU_073525_0_0_2"/>
<dbReference type="STRING" id="867904.Metho_0324"/>
<dbReference type="PANTHER" id="PTHR41964">
    <property type="entry name" value="GLOBAL NITROGEN REGULATOR NRPR"/>
    <property type="match status" value="1"/>
</dbReference>
<organism evidence="3 4">
    <name type="scientific">Methanomethylovorans hollandica (strain DSM 15978 / NBRC 107637 / DMS1)</name>
    <dbReference type="NCBI Taxonomy" id="867904"/>
    <lineage>
        <taxon>Archaea</taxon>
        <taxon>Methanobacteriati</taxon>
        <taxon>Methanobacteriota</taxon>
        <taxon>Stenosarchaea group</taxon>
        <taxon>Methanomicrobia</taxon>
        <taxon>Methanosarcinales</taxon>
        <taxon>Methanosarcinaceae</taxon>
        <taxon>Methanomethylovorans</taxon>
    </lineage>
</organism>
<dbReference type="InterPro" id="IPR002846">
    <property type="entry name" value="NRD"/>
</dbReference>
<proteinExistence type="predicted"/>
<dbReference type="Gene3D" id="3.30.70.1360">
    <property type="entry name" value="mj0159-like"/>
    <property type="match status" value="2"/>
</dbReference>
<dbReference type="RefSeq" id="WP_015323766.1">
    <property type="nucleotide sequence ID" value="NC_019977.1"/>
</dbReference>
<reference evidence="4" key="1">
    <citation type="submission" date="2012-02" db="EMBL/GenBank/DDBJ databases">
        <title>Complete sequence of chromosome of Methanomethylovorans hollandica DSM 15978.</title>
        <authorList>
            <person name="Lucas S."/>
            <person name="Copeland A."/>
            <person name="Lapidus A."/>
            <person name="Glavina del Rio T."/>
            <person name="Dalin E."/>
            <person name="Tice H."/>
            <person name="Bruce D."/>
            <person name="Goodwin L."/>
            <person name="Pitluck S."/>
            <person name="Peters L."/>
            <person name="Mikhailova N."/>
            <person name="Held B."/>
            <person name="Kyrpides N."/>
            <person name="Mavromatis K."/>
            <person name="Ivanova N."/>
            <person name="Brettin T."/>
            <person name="Detter J.C."/>
            <person name="Han C."/>
            <person name="Larimer F."/>
            <person name="Land M."/>
            <person name="Hauser L."/>
            <person name="Markowitz V."/>
            <person name="Cheng J.-F."/>
            <person name="Hugenholtz P."/>
            <person name="Woyke T."/>
            <person name="Wu D."/>
            <person name="Spring S."/>
            <person name="Schroeder M."/>
            <person name="Brambilla E."/>
            <person name="Klenk H.-P."/>
            <person name="Eisen J.A."/>
        </authorList>
    </citation>
    <scope>NUCLEOTIDE SEQUENCE [LARGE SCALE GENOMIC DNA]</scope>
    <source>
        <strain evidence="4">DSM 15978 / NBRC 107637 / DMS1</strain>
    </source>
</reference>